<keyword evidence="2" id="KW-0106">Calcium</keyword>
<evidence type="ECO:0000256" key="2">
    <source>
        <dbReference type="ARBA" id="ARBA00022837"/>
    </source>
</evidence>
<feature type="domain" description="EF-hand" evidence="4">
    <location>
        <begin position="45"/>
        <end position="78"/>
    </location>
</feature>
<dbReference type="SMART" id="SM00054">
    <property type="entry name" value="EFh"/>
    <property type="match status" value="2"/>
</dbReference>
<dbReference type="Pfam" id="PF13499">
    <property type="entry name" value="EF-hand_7"/>
    <property type="match status" value="1"/>
</dbReference>
<dbReference type="InterPro" id="IPR011992">
    <property type="entry name" value="EF-hand-dom_pair"/>
</dbReference>
<dbReference type="CDD" id="cd00051">
    <property type="entry name" value="EFh"/>
    <property type="match status" value="1"/>
</dbReference>
<evidence type="ECO:0000259" key="4">
    <source>
        <dbReference type="PROSITE" id="PS50222"/>
    </source>
</evidence>
<evidence type="ECO:0000313" key="6">
    <source>
        <dbReference type="Proteomes" id="UP000646548"/>
    </source>
</evidence>
<gene>
    <name evidence="5" type="ORF">FQA47_009451</name>
</gene>
<feature type="region of interest" description="Disordered" evidence="3">
    <location>
        <begin position="74"/>
        <end position="98"/>
    </location>
</feature>
<accession>A0A834CD16</accession>
<dbReference type="PROSITE" id="PS00018">
    <property type="entry name" value="EF_HAND_1"/>
    <property type="match status" value="2"/>
</dbReference>
<proteinExistence type="predicted"/>
<dbReference type="InterPro" id="IPR018247">
    <property type="entry name" value="EF_Hand_1_Ca_BS"/>
</dbReference>
<evidence type="ECO:0000256" key="3">
    <source>
        <dbReference type="SAM" id="MobiDB-lite"/>
    </source>
</evidence>
<dbReference type="EMBL" id="WKFB01000253">
    <property type="protein sequence ID" value="KAF6729673.1"/>
    <property type="molecule type" value="Genomic_DNA"/>
</dbReference>
<evidence type="ECO:0000313" key="5">
    <source>
        <dbReference type="EMBL" id="KAF6729673.1"/>
    </source>
</evidence>
<dbReference type="Gene3D" id="1.10.238.10">
    <property type="entry name" value="EF-hand"/>
    <property type="match status" value="1"/>
</dbReference>
<protein>
    <submittedName>
        <fullName evidence="5">Ras and EF-hand domain-containing protein</fullName>
    </submittedName>
</protein>
<dbReference type="AlphaFoldDB" id="A0A834CD16"/>
<name>A0A834CD16_ORYME</name>
<comment type="caution">
    <text evidence="5">The sequence shown here is derived from an EMBL/GenBank/DDBJ whole genome shotgun (WGS) entry which is preliminary data.</text>
</comment>
<dbReference type="GO" id="GO:0005509">
    <property type="term" value="F:calcium ion binding"/>
    <property type="evidence" value="ECO:0007669"/>
    <property type="project" value="InterPro"/>
</dbReference>
<keyword evidence="1" id="KW-0479">Metal-binding</keyword>
<reference evidence="5" key="1">
    <citation type="journal article" name="BMC Genomics">
        <title>Long-read sequencing and de novo genome assembly of marine medaka (Oryzias melastigma).</title>
        <authorList>
            <person name="Liang P."/>
            <person name="Saqib H.S.A."/>
            <person name="Ni X."/>
            <person name="Shen Y."/>
        </authorList>
    </citation>
    <scope>NUCLEOTIDE SEQUENCE</scope>
    <source>
        <strain evidence="5">Bigg-433</strain>
    </source>
</reference>
<dbReference type="PROSITE" id="PS50222">
    <property type="entry name" value="EF_HAND_2"/>
    <property type="match status" value="2"/>
</dbReference>
<dbReference type="InterPro" id="IPR002048">
    <property type="entry name" value="EF_hand_dom"/>
</dbReference>
<sequence>MALKRNSQEEQNRLSLLFHAYDVDHSGRIEKSEFSAICRDLCVPSREAEGIFNRLDADKDGTVTLEELLDGFTERHKKKRDDDEEEDENLPSLDEFSTSKEQLCIEKHKKV</sequence>
<feature type="domain" description="EF-hand" evidence="4">
    <location>
        <begin position="9"/>
        <end position="44"/>
    </location>
</feature>
<dbReference type="Proteomes" id="UP000646548">
    <property type="component" value="Unassembled WGS sequence"/>
</dbReference>
<dbReference type="SUPFAM" id="SSF47473">
    <property type="entry name" value="EF-hand"/>
    <property type="match status" value="1"/>
</dbReference>
<organism evidence="5 6">
    <name type="scientific">Oryzias melastigma</name>
    <name type="common">Marine medaka</name>
    <dbReference type="NCBI Taxonomy" id="30732"/>
    <lineage>
        <taxon>Eukaryota</taxon>
        <taxon>Metazoa</taxon>
        <taxon>Chordata</taxon>
        <taxon>Craniata</taxon>
        <taxon>Vertebrata</taxon>
        <taxon>Euteleostomi</taxon>
        <taxon>Actinopterygii</taxon>
        <taxon>Neopterygii</taxon>
        <taxon>Teleostei</taxon>
        <taxon>Neoteleostei</taxon>
        <taxon>Acanthomorphata</taxon>
        <taxon>Ovalentaria</taxon>
        <taxon>Atherinomorphae</taxon>
        <taxon>Beloniformes</taxon>
        <taxon>Adrianichthyidae</taxon>
        <taxon>Oryziinae</taxon>
        <taxon>Oryzias</taxon>
    </lineage>
</organism>
<evidence type="ECO:0000256" key="1">
    <source>
        <dbReference type="ARBA" id="ARBA00022723"/>
    </source>
</evidence>